<dbReference type="PANTHER" id="PTHR16515">
    <property type="entry name" value="PR DOMAIN ZINC FINGER PROTEIN"/>
    <property type="match status" value="1"/>
</dbReference>
<dbReference type="PANTHER" id="PTHR16515:SF66">
    <property type="entry name" value="C2H2-TYPE DOMAIN-CONTAINING PROTEIN"/>
    <property type="match status" value="1"/>
</dbReference>
<keyword evidence="4 7" id="KW-0863">Zinc-finger</keyword>
<dbReference type="Proteomes" id="UP001434883">
    <property type="component" value="Unassembled WGS sequence"/>
</dbReference>
<comment type="subcellular location">
    <subcellularLocation>
        <location evidence="1">Nucleus</location>
    </subcellularLocation>
</comment>
<dbReference type="InterPro" id="IPR050331">
    <property type="entry name" value="Zinc_finger"/>
</dbReference>
<keyword evidence="2" id="KW-0479">Metal-binding</keyword>
<dbReference type="EMBL" id="JAHRIN010033832">
    <property type="protein sequence ID" value="MEQ2202634.1"/>
    <property type="molecule type" value="Genomic_DNA"/>
</dbReference>
<sequence>MPGAAWGHWREPGEQRKGGKRFEWNGGIQGQQGSSRERCPSGLRANQKDGDDDPAGLSWVPSSPSSKDVASPSQMPDGCCDLGTATGGEEEGGAGLPYPCQFCDKSFSRLSYLKRHEQIHSDKLPFKCTFCSRLFKHKRSRDRHVKLHTGMFNHLCSSSLPWIIFHLAYVSSLI</sequence>
<reference evidence="10 11" key="1">
    <citation type="submission" date="2021-06" db="EMBL/GenBank/DDBJ databases">
        <authorList>
            <person name="Palmer J.M."/>
        </authorList>
    </citation>
    <scope>NUCLEOTIDE SEQUENCE [LARGE SCALE GENOMIC DNA]</scope>
    <source>
        <strain evidence="10 11">XC_2019</strain>
        <tissue evidence="10">Muscle</tissue>
    </source>
</reference>
<organism evidence="10 11">
    <name type="scientific">Xenoophorus captivus</name>
    <dbReference type="NCBI Taxonomy" id="1517983"/>
    <lineage>
        <taxon>Eukaryota</taxon>
        <taxon>Metazoa</taxon>
        <taxon>Chordata</taxon>
        <taxon>Craniata</taxon>
        <taxon>Vertebrata</taxon>
        <taxon>Euteleostomi</taxon>
        <taxon>Actinopterygii</taxon>
        <taxon>Neopterygii</taxon>
        <taxon>Teleostei</taxon>
        <taxon>Neoteleostei</taxon>
        <taxon>Acanthomorphata</taxon>
        <taxon>Ovalentaria</taxon>
        <taxon>Atherinomorphae</taxon>
        <taxon>Cyprinodontiformes</taxon>
        <taxon>Goodeidae</taxon>
        <taxon>Xenoophorus</taxon>
    </lineage>
</organism>
<dbReference type="Gene3D" id="3.30.160.60">
    <property type="entry name" value="Classic Zinc Finger"/>
    <property type="match status" value="2"/>
</dbReference>
<evidence type="ECO:0000313" key="10">
    <source>
        <dbReference type="EMBL" id="MEQ2202634.1"/>
    </source>
</evidence>
<evidence type="ECO:0000256" key="4">
    <source>
        <dbReference type="ARBA" id="ARBA00022771"/>
    </source>
</evidence>
<evidence type="ECO:0000256" key="5">
    <source>
        <dbReference type="ARBA" id="ARBA00022833"/>
    </source>
</evidence>
<dbReference type="SMART" id="SM00355">
    <property type="entry name" value="ZnF_C2H2"/>
    <property type="match status" value="2"/>
</dbReference>
<evidence type="ECO:0000256" key="8">
    <source>
        <dbReference type="SAM" id="MobiDB-lite"/>
    </source>
</evidence>
<evidence type="ECO:0000256" key="3">
    <source>
        <dbReference type="ARBA" id="ARBA00022737"/>
    </source>
</evidence>
<keyword evidence="5" id="KW-0862">Zinc</keyword>
<accession>A0ABV0R3P4</accession>
<evidence type="ECO:0000259" key="9">
    <source>
        <dbReference type="PROSITE" id="PS50157"/>
    </source>
</evidence>
<name>A0ABV0R3P4_9TELE</name>
<feature type="compositionally biased region" description="Low complexity" evidence="8">
    <location>
        <begin position="61"/>
        <end position="73"/>
    </location>
</feature>
<dbReference type="PROSITE" id="PS50157">
    <property type="entry name" value="ZINC_FINGER_C2H2_2"/>
    <property type="match status" value="2"/>
</dbReference>
<comment type="caution">
    <text evidence="10">The sequence shown here is derived from an EMBL/GenBank/DDBJ whole genome shotgun (WGS) entry which is preliminary data.</text>
</comment>
<dbReference type="InterPro" id="IPR013087">
    <property type="entry name" value="Znf_C2H2_type"/>
</dbReference>
<dbReference type="InterPro" id="IPR036236">
    <property type="entry name" value="Znf_C2H2_sf"/>
</dbReference>
<feature type="domain" description="C2H2-type" evidence="9">
    <location>
        <begin position="98"/>
        <end position="125"/>
    </location>
</feature>
<dbReference type="PROSITE" id="PS00028">
    <property type="entry name" value="ZINC_FINGER_C2H2_1"/>
    <property type="match status" value="2"/>
</dbReference>
<feature type="region of interest" description="Disordered" evidence="8">
    <location>
        <begin position="1"/>
        <end position="75"/>
    </location>
</feature>
<evidence type="ECO:0000256" key="7">
    <source>
        <dbReference type="PROSITE-ProRule" id="PRU00042"/>
    </source>
</evidence>
<feature type="domain" description="C2H2-type" evidence="9">
    <location>
        <begin position="126"/>
        <end position="150"/>
    </location>
</feature>
<dbReference type="SUPFAM" id="SSF57667">
    <property type="entry name" value="beta-beta-alpha zinc fingers"/>
    <property type="match status" value="1"/>
</dbReference>
<feature type="non-terminal residue" evidence="10">
    <location>
        <position position="174"/>
    </location>
</feature>
<feature type="compositionally biased region" description="Basic and acidic residues" evidence="8">
    <location>
        <begin position="8"/>
        <end position="23"/>
    </location>
</feature>
<gene>
    <name evidence="10" type="ORF">XENOCAPTIV_010133</name>
</gene>
<evidence type="ECO:0000256" key="2">
    <source>
        <dbReference type="ARBA" id="ARBA00022723"/>
    </source>
</evidence>
<protein>
    <recommendedName>
        <fullName evidence="9">C2H2-type domain-containing protein</fullName>
    </recommendedName>
</protein>
<keyword evidence="6" id="KW-0539">Nucleus</keyword>
<keyword evidence="3" id="KW-0677">Repeat</keyword>
<evidence type="ECO:0000256" key="6">
    <source>
        <dbReference type="ARBA" id="ARBA00023242"/>
    </source>
</evidence>
<dbReference type="Pfam" id="PF00096">
    <property type="entry name" value="zf-C2H2"/>
    <property type="match status" value="1"/>
</dbReference>
<evidence type="ECO:0000256" key="1">
    <source>
        <dbReference type="ARBA" id="ARBA00004123"/>
    </source>
</evidence>
<proteinExistence type="predicted"/>
<evidence type="ECO:0000313" key="11">
    <source>
        <dbReference type="Proteomes" id="UP001434883"/>
    </source>
</evidence>
<keyword evidence="11" id="KW-1185">Reference proteome</keyword>